<dbReference type="Gene3D" id="2.160.20.10">
    <property type="entry name" value="Single-stranded right-handed beta-helix, Pectin lyase-like"/>
    <property type="match status" value="1"/>
</dbReference>
<evidence type="ECO:0000313" key="3">
    <source>
        <dbReference type="Proteomes" id="UP000325787"/>
    </source>
</evidence>
<dbReference type="SUPFAM" id="SSF51126">
    <property type="entry name" value="Pectin lyase-like"/>
    <property type="match status" value="1"/>
</dbReference>
<sequence length="427" mass="44230">MRNRRNWGVTAVVVALLLSGVTPKGQAATRVYYVDRVAGSDSAAGTSPQTAWRTVGRVSAAALAPGDSVLLRRGQTWSGRLTVRSSGTATAPISIGAYGTGERPVLGGDPDRCVELAGSHVRLSDVQVGTKTTTGRCGWAGVLIAGDHDRVEGVLVTGAAAGVYVAPESEGAVITDNDLVDNNRMSVNTPGGYDDSGAFAILVQGDRADIGWNRISGSIAASYDYGEDGAAVEVYYGSGNHVHHNVSVDNETFTELGTAPDDPDGVSADNVFEYNAILGSRTHAALVTRGGETDEGPVLRTVFRNNSVSLPNAAAEGVVCYGGCTDEHLELAQNVISAAAKAAYADPGFTATHHNVFHGLLQLDPGTTDVVVDDPGFTGPSNLRPRPDSPAVDLGTTAYADVDLDGNPVGLDGRVEAGAYELPVARR</sequence>
<dbReference type="KEGG" id="ssyi:EKG83_16195"/>
<dbReference type="EMBL" id="CP034550">
    <property type="protein sequence ID" value="QFZ18785.1"/>
    <property type="molecule type" value="Genomic_DNA"/>
</dbReference>
<dbReference type="Proteomes" id="UP000325787">
    <property type="component" value="Chromosome"/>
</dbReference>
<gene>
    <name evidence="2" type="ORF">EKG83_16195</name>
</gene>
<dbReference type="InterPro" id="IPR011050">
    <property type="entry name" value="Pectin_lyase_fold/virulence"/>
</dbReference>
<name>A0A5Q0GYN8_SACSY</name>
<organism evidence="2 3">
    <name type="scientific">Saccharothrix syringae</name>
    <name type="common">Nocardiopsis syringae</name>
    <dbReference type="NCBI Taxonomy" id="103733"/>
    <lineage>
        <taxon>Bacteria</taxon>
        <taxon>Bacillati</taxon>
        <taxon>Actinomycetota</taxon>
        <taxon>Actinomycetes</taxon>
        <taxon>Pseudonocardiales</taxon>
        <taxon>Pseudonocardiaceae</taxon>
        <taxon>Saccharothrix</taxon>
    </lineage>
</organism>
<feature type="signal peptide" evidence="1">
    <location>
        <begin position="1"/>
        <end position="27"/>
    </location>
</feature>
<keyword evidence="3" id="KW-1185">Reference proteome</keyword>
<protein>
    <submittedName>
        <fullName evidence="2">Right-handed parallel beta-helix repeat-containing protein</fullName>
    </submittedName>
</protein>
<dbReference type="InterPro" id="IPR012334">
    <property type="entry name" value="Pectin_lyas_fold"/>
</dbReference>
<dbReference type="AlphaFoldDB" id="A0A5Q0GYN8"/>
<accession>A0A5Q0GYN8</accession>
<feature type="chain" id="PRO_5024995123" evidence="1">
    <location>
        <begin position="28"/>
        <end position="427"/>
    </location>
</feature>
<proteinExistence type="predicted"/>
<reference evidence="3" key="1">
    <citation type="journal article" date="2021" name="Curr. Microbiol.">
        <title>Complete genome of nocamycin-producing strain Saccharothrix syringae NRRL B-16468 reveals the biosynthetic potential for secondary metabolites.</title>
        <authorList>
            <person name="Mo X."/>
            <person name="Yang S."/>
        </authorList>
    </citation>
    <scope>NUCLEOTIDE SEQUENCE [LARGE SCALE GENOMIC DNA]</scope>
    <source>
        <strain evidence="3">ATCC 51364 / DSM 43886 / JCM 6844 / KCTC 9398 / NBRC 14523 / NRRL B-16468 / INA 2240</strain>
    </source>
</reference>
<dbReference type="OrthoDB" id="3333873at2"/>
<evidence type="ECO:0000313" key="2">
    <source>
        <dbReference type="EMBL" id="QFZ18785.1"/>
    </source>
</evidence>
<keyword evidence="1" id="KW-0732">Signal</keyword>
<evidence type="ECO:0000256" key="1">
    <source>
        <dbReference type="SAM" id="SignalP"/>
    </source>
</evidence>